<proteinExistence type="predicted"/>
<dbReference type="Proteomes" id="UP000823775">
    <property type="component" value="Unassembled WGS sequence"/>
</dbReference>
<comment type="caution">
    <text evidence="1">The sequence shown here is derived from an EMBL/GenBank/DDBJ whole genome shotgun (WGS) entry which is preliminary data.</text>
</comment>
<keyword evidence="2" id="KW-1185">Reference proteome</keyword>
<evidence type="ECO:0000313" key="2">
    <source>
        <dbReference type="Proteomes" id="UP000823775"/>
    </source>
</evidence>
<protein>
    <submittedName>
        <fullName evidence="1">Uncharacterized protein</fullName>
    </submittedName>
</protein>
<reference evidence="1 2" key="1">
    <citation type="journal article" date="2021" name="BMC Genomics">
        <title>Datura genome reveals duplications of psychoactive alkaloid biosynthetic genes and high mutation rate following tissue culture.</title>
        <authorList>
            <person name="Rajewski A."/>
            <person name="Carter-House D."/>
            <person name="Stajich J."/>
            <person name="Litt A."/>
        </authorList>
    </citation>
    <scope>NUCLEOTIDE SEQUENCE [LARGE SCALE GENOMIC DNA]</scope>
    <source>
        <strain evidence="1">AR-01</strain>
    </source>
</reference>
<evidence type="ECO:0000313" key="1">
    <source>
        <dbReference type="EMBL" id="MCE3050598.1"/>
    </source>
</evidence>
<gene>
    <name evidence="1" type="ORF">HAX54_047638</name>
</gene>
<sequence length="119" mass="12701">MARVPPSSSMILCKNTKARGNYANPSFIGRSMDSGALPLQAATPNVNVPQNLFGHIGVVDPARNLVAEGDQEAQKDRVVVIACHPVFEARSWLAPPHCGLANPNIEIAIFALASNFPLQ</sequence>
<dbReference type="EMBL" id="JACEIK010007734">
    <property type="protein sequence ID" value="MCE3050598.1"/>
    <property type="molecule type" value="Genomic_DNA"/>
</dbReference>
<name>A0ABS8WMB3_DATST</name>
<organism evidence="1 2">
    <name type="scientific">Datura stramonium</name>
    <name type="common">Jimsonweed</name>
    <name type="synonym">Common thornapple</name>
    <dbReference type="NCBI Taxonomy" id="4076"/>
    <lineage>
        <taxon>Eukaryota</taxon>
        <taxon>Viridiplantae</taxon>
        <taxon>Streptophyta</taxon>
        <taxon>Embryophyta</taxon>
        <taxon>Tracheophyta</taxon>
        <taxon>Spermatophyta</taxon>
        <taxon>Magnoliopsida</taxon>
        <taxon>eudicotyledons</taxon>
        <taxon>Gunneridae</taxon>
        <taxon>Pentapetalae</taxon>
        <taxon>asterids</taxon>
        <taxon>lamiids</taxon>
        <taxon>Solanales</taxon>
        <taxon>Solanaceae</taxon>
        <taxon>Solanoideae</taxon>
        <taxon>Datureae</taxon>
        <taxon>Datura</taxon>
    </lineage>
</organism>
<accession>A0ABS8WMB3</accession>